<protein>
    <submittedName>
        <fullName evidence="1">Uncharacterized protein</fullName>
    </submittedName>
</protein>
<gene>
    <name evidence="1" type="ORF">HMPREF9080_02808</name>
</gene>
<comment type="caution">
    <text evidence="1">The sequence shown here is derived from an EMBL/GenBank/DDBJ whole genome shotgun (WGS) entry which is preliminary data.</text>
</comment>
<sequence length="39" mass="4013">MALCGFGGCLRPDAPSLPLSRKREGGQGVVFFCGRKGSG</sequence>
<dbReference type="EMBL" id="AGCM01000180">
    <property type="protein sequence ID" value="EHM50483.1"/>
    <property type="molecule type" value="Genomic_DNA"/>
</dbReference>
<evidence type="ECO:0000313" key="2">
    <source>
        <dbReference type="Proteomes" id="UP000004750"/>
    </source>
</evidence>
<evidence type="ECO:0000313" key="1">
    <source>
        <dbReference type="EMBL" id="EHM50483.1"/>
    </source>
</evidence>
<dbReference type="HOGENOM" id="CLU_3306705_0_0_6"/>
<dbReference type="AlphaFoldDB" id="G9ZJ39"/>
<organism evidence="1 2">
    <name type="scientific">Cardiobacterium valvarum F0432</name>
    <dbReference type="NCBI Taxonomy" id="797473"/>
    <lineage>
        <taxon>Bacteria</taxon>
        <taxon>Pseudomonadati</taxon>
        <taxon>Pseudomonadota</taxon>
        <taxon>Gammaproteobacteria</taxon>
        <taxon>Cardiobacteriales</taxon>
        <taxon>Cardiobacteriaceae</taxon>
        <taxon>Cardiobacterium</taxon>
    </lineage>
</organism>
<proteinExistence type="predicted"/>
<accession>G9ZJ39</accession>
<dbReference type="Proteomes" id="UP000004750">
    <property type="component" value="Unassembled WGS sequence"/>
</dbReference>
<reference evidence="1 2" key="1">
    <citation type="submission" date="2011-08" db="EMBL/GenBank/DDBJ databases">
        <authorList>
            <person name="Weinstock G."/>
            <person name="Sodergren E."/>
            <person name="Clifton S."/>
            <person name="Fulton L."/>
            <person name="Fulton B."/>
            <person name="Courtney L."/>
            <person name="Fronick C."/>
            <person name="Harrison M."/>
            <person name="Strong C."/>
            <person name="Farmer C."/>
            <person name="Delahaunty K."/>
            <person name="Markovic C."/>
            <person name="Hall O."/>
            <person name="Minx P."/>
            <person name="Tomlinson C."/>
            <person name="Mitreva M."/>
            <person name="Hou S."/>
            <person name="Chen J."/>
            <person name="Wollam A."/>
            <person name="Pepin K.H."/>
            <person name="Johnson M."/>
            <person name="Bhonagiri V."/>
            <person name="Zhang X."/>
            <person name="Suruliraj S."/>
            <person name="Warren W."/>
            <person name="Chinwalla A."/>
            <person name="Mardis E.R."/>
            <person name="Wilson R.K."/>
        </authorList>
    </citation>
    <scope>NUCLEOTIDE SEQUENCE [LARGE SCALE GENOMIC DNA]</scope>
    <source>
        <strain evidence="1 2">F0432</strain>
    </source>
</reference>
<name>G9ZJ39_9GAMM</name>